<organism evidence="1 2">
    <name type="scientific">Symbiodinium pilosum</name>
    <name type="common">Dinoflagellate</name>
    <dbReference type="NCBI Taxonomy" id="2952"/>
    <lineage>
        <taxon>Eukaryota</taxon>
        <taxon>Sar</taxon>
        <taxon>Alveolata</taxon>
        <taxon>Dinophyceae</taxon>
        <taxon>Suessiales</taxon>
        <taxon>Symbiodiniaceae</taxon>
        <taxon>Symbiodinium</taxon>
    </lineage>
</organism>
<evidence type="ECO:0000313" key="2">
    <source>
        <dbReference type="Proteomes" id="UP000649617"/>
    </source>
</evidence>
<name>A0A812KG91_SYMPI</name>
<accession>A0A812KG91</accession>
<dbReference type="AlphaFoldDB" id="A0A812KG91"/>
<dbReference type="Proteomes" id="UP000649617">
    <property type="component" value="Unassembled WGS sequence"/>
</dbReference>
<gene>
    <name evidence="1" type="primary">dgoA</name>
    <name evidence="1" type="ORF">SPIL2461_LOCUS3239</name>
</gene>
<dbReference type="InterPro" id="IPR013785">
    <property type="entry name" value="Aldolase_TIM"/>
</dbReference>
<reference evidence="1" key="1">
    <citation type="submission" date="2021-02" db="EMBL/GenBank/DDBJ databases">
        <authorList>
            <person name="Dougan E. K."/>
            <person name="Rhodes N."/>
            <person name="Thang M."/>
            <person name="Chan C."/>
        </authorList>
    </citation>
    <scope>NUCLEOTIDE SEQUENCE</scope>
</reference>
<protein>
    <submittedName>
        <fullName evidence="1">DgoA protein</fullName>
    </submittedName>
</protein>
<dbReference type="SUPFAM" id="SSF51569">
    <property type="entry name" value="Aldolase"/>
    <property type="match status" value="1"/>
</dbReference>
<keyword evidence="2" id="KW-1185">Reference proteome</keyword>
<proteinExistence type="predicted"/>
<evidence type="ECO:0000313" key="1">
    <source>
        <dbReference type="EMBL" id="CAE7226669.1"/>
    </source>
</evidence>
<dbReference type="EMBL" id="CAJNIZ010003869">
    <property type="protein sequence ID" value="CAE7226669.1"/>
    <property type="molecule type" value="Genomic_DNA"/>
</dbReference>
<sequence length="187" mass="20356">MPVGGVSTQNMGTYLQAGASGFGVGTALYQAGDTAETCRMKAKAFVGKYRELTKDVGGAGLDPPAKRFKSEAQSITFRVHLSRSHEDEKWGFFWDPEVLKQTGRRVLHKVVAAPGSPFDIWNCSQHDNDNPHLAAVEGDELVQVNDGGRSADDIARELKQLEAVCEFVRVKPGVRNVNIQGGGRQRS</sequence>
<dbReference type="OrthoDB" id="416447at2759"/>
<dbReference type="Gene3D" id="3.20.20.70">
    <property type="entry name" value="Aldolase class I"/>
    <property type="match status" value="1"/>
</dbReference>
<comment type="caution">
    <text evidence="1">The sequence shown here is derived from an EMBL/GenBank/DDBJ whole genome shotgun (WGS) entry which is preliminary data.</text>
</comment>